<comment type="subcellular location">
    <subcellularLocation>
        <location evidence="9">Cytoplasm</location>
    </subcellularLocation>
</comment>
<name>A0A366HTV9_9BACT</name>
<evidence type="ECO:0000256" key="7">
    <source>
        <dbReference type="ARBA" id="ARBA00022958"/>
    </source>
</evidence>
<feature type="binding site" evidence="9">
    <location>
        <begin position="228"/>
        <end position="233"/>
    </location>
    <ligand>
        <name>GTP</name>
        <dbReference type="ChEBI" id="CHEBI:37565"/>
    </ligand>
</feature>
<feature type="binding site" evidence="9">
    <location>
        <begin position="333"/>
        <end position="336"/>
    </location>
    <ligand>
        <name>GTP</name>
        <dbReference type="ChEBI" id="CHEBI:37565"/>
    </ligand>
</feature>
<reference evidence="12 13" key="1">
    <citation type="submission" date="2018-06" db="EMBL/GenBank/DDBJ databases">
        <title>Genomic Encyclopedia of Type Strains, Phase IV (KMG-IV): sequencing the most valuable type-strain genomes for metagenomic binning, comparative biology and taxonomic classification.</title>
        <authorList>
            <person name="Goeker M."/>
        </authorList>
    </citation>
    <scope>NUCLEOTIDE SEQUENCE [LARGE SCALE GENOMIC DNA]</scope>
    <source>
        <strain evidence="12 13">DSM 25532</strain>
    </source>
</reference>
<dbReference type="Gene3D" id="3.30.1360.120">
    <property type="entry name" value="Probable tRNA modification gtpase trme, domain 1"/>
    <property type="match status" value="1"/>
</dbReference>
<keyword evidence="5 9" id="KW-0378">Hydrolase</keyword>
<dbReference type="PROSITE" id="PS51709">
    <property type="entry name" value="G_TRME"/>
    <property type="match status" value="1"/>
</dbReference>
<comment type="subunit">
    <text evidence="9">Homodimer. Heterotetramer of two MnmE and two MnmG subunits.</text>
</comment>
<dbReference type="CDD" id="cd14858">
    <property type="entry name" value="TrmE_N"/>
    <property type="match status" value="1"/>
</dbReference>
<keyword evidence="3 9" id="KW-0479">Metal-binding</keyword>
<dbReference type="GO" id="GO:0046872">
    <property type="term" value="F:metal ion binding"/>
    <property type="evidence" value="ECO:0007669"/>
    <property type="project" value="UniProtKB-KW"/>
</dbReference>
<dbReference type="GO" id="GO:0042802">
    <property type="term" value="F:identical protein binding"/>
    <property type="evidence" value="ECO:0007669"/>
    <property type="project" value="UniProtKB-ARBA"/>
</dbReference>
<dbReference type="InterPro" id="IPR027417">
    <property type="entry name" value="P-loop_NTPase"/>
</dbReference>
<dbReference type="InterPro" id="IPR004520">
    <property type="entry name" value="GTPase_MnmE"/>
</dbReference>
<dbReference type="CDD" id="cd04164">
    <property type="entry name" value="trmE"/>
    <property type="match status" value="1"/>
</dbReference>
<dbReference type="SUPFAM" id="SSF52540">
    <property type="entry name" value="P-loop containing nucleoside triphosphate hydrolases"/>
    <property type="match status" value="1"/>
</dbReference>
<dbReference type="InterPro" id="IPR005225">
    <property type="entry name" value="Small_GTP-bd"/>
</dbReference>
<dbReference type="NCBIfam" id="NF003661">
    <property type="entry name" value="PRK05291.1-3"/>
    <property type="match status" value="1"/>
</dbReference>
<dbReference type="RefSeq" id="WP_113957671.1">
    <property type="nucleotide sequence ID" value="NZ_QNRR01000002.1"/>
</dbReference>
<dbReference type="NCBIfam" id="TIGR00450">
    <property type="entry name" value="mnmE_trmE_thdF"/>
    <property type="match status" value="1"/>
</dbReference>
<proteinExistence type="inferred from homology"/>
<feature type="binding site" evidence="9">
    <location>
        <position position="450"/>
    </location>
    <ligand>
        <name>(6S)-5-formyl-5,6,7,8-tetrahydrofolate</name>
        <dbReference type="ChEBI" id="CHEBI:57457"/>
    </ligand>
</feature>
<dbReference type="SUPFAM" id="SSF116878">
    <property type="entry name" value="TrmE connector domain"/>
    <property type="match status" value="1"/>
</dbReference>
<keyword evidence="2 9" id="KW-0819">tRNA processing</keyword>
<dbReference type="GO" id="GO:0005525">
    <property type="term" value="F:GTP binding"/>
    <property type="evidence" value="ECO:0007669"/>
    <property type="project" value="UniProtKB-UniRule"/>
</dbReference>
<dbReference type="GO" id="GO:0030488">
    <property type="term" value="P:tRNA methylation"/>
    <property type="evidence" value="ECO:0007669"/>
    <property type="project" value="TreeGrafter"/>
</dbReference>
<dbReference type="InterPro" id="IPR027266">
    <property type="entry name" value="TrmE/GcvT-like"/>
</dbReference>
<comment type="cofactor">
    <cofactor evidence="9">
        <name>K(+)</name>
        <dbReference type="ChEBI" id="CHEBI:29103"/>
    </cofactor>
    <text evidence="9">Binds 1 potassium ion per subunit.</text>
</comment>
<keyword evidence="7 9" id="KW-0630">Potassium</keyword>
<evidence type="ECO:0000313" key="13">
    <source>
        <dbReference type="Proteomes" id="UP000253426"/>
    </source>
</evidence>
<dbReference type="Gene3D" id="3.40.50.300">
    <property type="entry name" value="P-loop containing nucleotide triphosphate hydrolases"/>
    <property type="match status" value="1"/>
</dbReference>
<dbReference type="GO" id="GO:0005829">
    <property type="term" value="C:cytosol"/>
    <property type="evidence" value="ECO:0007669"/>
    <property type="project" value="TreeGrafter"/>
</dbReference>
<feature type="binding site" evidence="9">
    <location>
        <begin position="272"/>
        <end position="275"/>
    </location>
    <ligand>
        <name>GTP</name>
        <dbReference type="ChEBI" id="CHEBI:37565"/>
    </ligand>
</feature>
<dbReference type="InterPro" id="IPR027368">
    <property type="entry name" value="MnmE_dom2"/>
</dbReference>
<keyword evidence="9" id="KW-0963">Cytoplasm</keyword>
<comment type="caution">
    <text evidence="9">Lacks conserved residue(s) required for the propagation of feature annotation.</text>
</comment>
<dbReference type="InterPro" id="IPR031168">
    <property type="entry name" value="G_TrmE"/>
</dbReference>
<evidence type="ECO:0000256" key="1">
    <source>
        <dbReference type="ARBA" id="ARBA00011043"/>
    </source>
</evidence>
<dbReference type="Gene3D" id="1.20.120.430">
    <property type="entry name" value="tRNA modification GTPase MnmE domain 2"/>
    <property type="match status" value="1"/>
</dbReference>
<comment type="function">
    <text evidence="9">Exhibits a very high intrinsic GTPase hydrolysis rate. Involved in the addition of a carboxymethylaminomethyl (cmnm) group at the wobble position (U34) of certain tRNAs, forming tRNA-cmnm(5)s(2)U34.</text>
</comment>
<dbReference type="EMBL" id="QNRR01000002">
    <property type="protein sequence ID" value="RBP46137.1"/>
    <property type="molecule type" value="Genomic_DNA"/>
</dbReference>
<keyword evidence="4 9" id="KW-0547">Nucleotide-binding</keyword>
<keyword evidence="6 9" id="KW-0460">Magnesium</keyword>
<comment type="caution">
    <text evidence="12">The sequence shown here is derived from an EMBL/GenBank/DDBJ whole genome shotgun (WGS) entry which is preliminary data.</text>
</comment>
<dbReference type="HAMAP" id="MF_00379">
    <property type="entry name" value="GTPase_MnmE"/>
    <property type="match status" value="1"/>
</dbReference>
<feature type="domain" description="TrmE-type G" evidence="11">
    <location>
        <begin position="218"/>
        <end position="371"/>
    </location>
</feature>
<dbReference type="GO" id="GO:0002098">
    <property type="term" value="P:tRNA wobble uridine modification"/>
    <property type="evidence" value="ECO:0007669"/>
    <property type="project" value="TreeGrafter"/>
</dbReference>
<evidence type="ECO:0000256" key="2">
    <source>
        <dbReference type="ARBA" id="ARBA00022694"/>
    </source>
</evidence>
<evidence type="ECO:0000256" key="4">
    <source>
        <dbReference type="ARBA" id="ARBA00022741"/>
    </source>
</evidence>
<feature type="binding site" evidence="9">
    <location>
        <position position="253"/>
    </location>
    <ligand>
        <name>Mg(2+)</name>
        <dbReference type="ChEBI" id="CHEBI:18420"/>
    </ligand>
</feature>
<evidence type="ECO:0000256" key="5">
    <source>
        <dbReference type="ARBA" id="ARBA00022801"/>
    </source>
</evidence>
<dbReference type="InterPro" id="IPR025867">
    <property type="entry name" value="MnmE_helical"/>
</dbReference>
<dbReference type="AlphaFoldDB" id="A0A366HTV9"/>
<evidence type="ECO:0000256" key="8">
    <source>
        <dbReference type="ARBA" id="ARBA00023134"/>
    </source>
</evidence>
<feature type="binding site" evidence="9">
    <location>
        <position position="83"/>
    </location>
    <ligand>
        <name>(6S)-5-formyl-5,6,7,8-tetrahydrofolate</name>
        <dbReference type="ChEBI" id="CHEBI:57457"/>
    </ligand>
</feature>
<comment type="similarity">
    <text evidence="1 9 10">Belongs to the TRAFAC class TrmE-Era-EngA-EngB-Septin-like GTPase superfamily. TrmE GTPase family.</text>
</comment>
<dbReference type="NCBIfam" id="TIGR00231">
    <property type="entry name" value="small_GTP"/>
    <property type="match status" value="1"/>
</dbReference>
<dbReference type="InterPro" id="IPR006073">
    <property type="entry name" value="GTP-bd"/>
</dbReference>
<dbReference type="EC" id="3.6.-.-" evidence="9"/>
<evidence type="ECO:0000313" key="12">
    <source>
        <dbReference type="EMBL" id="RBP46137.1"/>
    </source>
</evidence>
<feature type="binding site" evidence="9">
    <location>
        <begin position="247"/>
        <end position="253"/>
    </location>
    <ligand>
        <name>GTP</name>
        <dbReference type="ChEBI" id="CHEBI:37565"/>
    </ligand>
</feature>
<dbReference type="Proteomes" id="UP000253426">
    <property type="component" value="Unassembled WGS sequence"/>
</dbReference>
<evidence type="ECO:0000256" key="3">
    <source>
        <dbReference type="ARBA" id="ARBA00022723"/>
    </source>
</evidence>
<dbReference type="FunFam" id="3.30.1360.120:FF:000003">
    <property type="entry name" value="tRNA modification GTPase MnmE"/>
    <property type="match status" value="1"/>
</dbReference>
<protein>
    <recommendedName>
        <fullName evidence="9">tRNA modification GTPase MnmE</fullName>
        <ecNumber evidence="9">3.6.-.-</ecNumber>
    </recommendedName>
</protein>
<accession>A0A366HTV9</accession>
<evidence type="ECO:0000256" key="10">
    <source>
        <dbReference type="RuleBase" id="RU003313"/>
    </source>
</evidence>
<keyword evidence="8 9" id="KW-0342">GTP-binding</keyword>
<evidence type="ECO:0000256" key="9">
    <source>
        <dbReference type="HAMAP-Rule" id="MF_00379"/>
    </source>
</evidence>
<dbReference type="Pfam" id="PF10396">
    <property type="entry name" value="TrmE_N"/>
    <property type="match status" value="1"/>
</dbReference>
<dbReference type="GO" id="GO:0003924">
    <property type="term" value="F:GTPase activity"/>
    <property type="evidence" value="ECO:0007669"/>
    <property type="project" value="UniProtKB-UniRule"/>
</dbReference>
<feature type="binding site" evidence="9">
    <location>
        <position position="232"/>
    </location>
    <ligand>
        <name>Mg(2+)</name>
        <dbReference type="ChEBI" id="CHEBI:18420"/>
    </ligand>
</feature>
<feature type="binding site" evidence="9">
    <location>
        <position position="21"/>
    </location>
    <ligand>
        <name>(6S)-5-formyl-5,6,7,8-tetrahydrofolate</name>
        <dbReference type="ChEBI" id="CHEBI:57457"/>
    </ligand>
</feature>
<evidence type="ECO:0000256" key="6">
    <source>
        <dbReference type="ARBA" id="ARBA00022842"/>
    </source>
</evidence>
<dbReference type="Pfam" id="PF01926">
    <property type="entry name" value="MMR_HSR1"/>
    <property type="match status" value="1"/>
</dbReference>
<sequence length="450" mass="48483">MTDTIAAISTAFGEAAISVLRVSGTEAVRVGDSIFRGKAPVAELPSRVQHLGRIVDVSDATVDSVLLTVFRGPASYTGEDMVEISCHGGILVTRRIYELLLASGARAAEPGEFTQRAFLNGKLDLTQAEAVMDLIHAQSELALQAASQQLEGRLGHTAEQMREDLIHLLAHLEAYIDFPEEDIDPDTGDAMLKRMEALQTTLRSLLETAEHGRILRSGARTVICGEPNVGKSSLLNLLTGFERAIVSPQAGTTRDTIEEMLHIHGLPFRLVDTAGLRQHTSDFIEQHGMERTRKELSQADVILEVVDGSKPQAEAHRVPVPAGREKAHVLILNKADLGTHDSWSEVSSVALSCSSALGVEALRNAMRDAVWSSAASGNAQLVAINARHKSCFERASAALREAAETFRASTGTEFVALHVREAMQAIGEVTGRVDVEEVLGAIFSTFCIGK</sequence>
<keyword evidence="13" id="KW-1185">Reference proteome</keyword>
<dbReference type="PANTHER" id="PTHR42714">
    <property type="entry name" value="TRNA MODIFICATION GTPASE GTPBP3"/>
    <property type="match status" value="1"/>
</dbReference>
<gene>
    <name evidence="9" type="primary">mnmE</name>
    <name evidence="9" type="synonym">trmE</name>
    <name evidence="12" type="ORF">DES53_102523</name>
</gene>
<dbReference type="InterPro" id="IPR018948">
    <property type="entry name" value="GTP-bd_TrmE_N"/>
</dbReference>
<evidence type="ECO:0000259" key="11">
    <source>
        <dbReference type="PROSITE" id="PS51709"/>
    </source>
</evidence>
<feature type="binding site" evidence="9">
    <location>
        <position position="122"/>
    </location>
    <ligand>
        <name>(6S)-5-formyl-5,6,7,8-tetrahydrofolate</name>
        <dbReference type="ChEBI" id="CHEBI:57457"/>
    </ligand>
</feature>
<dbReference type="Pfam" id="PF12631">
    <property type="entry name" value="MnmE_helical"/>
    <property type="match status" value="1"/>
</dbReference>
<organism evidence="12 13">
    <name type="scientific">Roseimicrobium gellanilyticum</name>
    <dbReference type="NCBI Taxonomy" id="748857"/>
    <lineage>
        <taxon>Bacteria</taxon>
        <taxon>Pseudomonadati</taxon>
        <taxon>Verrucomicrobiota</taxon>
        <taxon>Verrucomicrobiia</taxon>
        <taxon>Verrucomicrobiales</taxon>
        <taxon>Verrucomicrobiaceae</taxon>
        <taxon>Roseimicrobium</taxon>
    </lineage>
</organism>
<dbReference type="PANTHER" id="PTHR42714:SF2">
    <property type="entry name" value="TRNA MODIFICATION GTPASE GTPBP3, MITOCHONDRIAL"/>
    <property type="match status" value="1"/>
</dbReference>
<dbReference type="OrthoDB" id="9805918at2"/>